<accession>A0ABS3WAZ5</accession>
<dbReference type="PANTHER" id="PTHR21666">
    <property type="entry name" value="PEPTIDASE-RELATED"/>
    <property type="match status" value="1"/>
</dbReference>
<sequence length="329" mass="35567">MSTRNSIRDRRQERIRRIMQDNAERAGQTAHRQAEPRPGRGPRPDAPFALPAGTSRQENGAGLPDRLPALPARQRDEQDPERMWKANPNPWETAGWNIAPLPSKDVKAAKHGGPPPERPGGYRFIVRGLFIQSAIAAALFAIVFVMFKSDLPVAKKGQEAVTSALTENMDYSAASSLYRKWFAGAPSFIPIFGDGKDEESRLAEGAVELPIVSPLPAGTLVRSFAETLSGVDIAGSPEQTVLAAETGRVILVSKDADGGDTVVVQHAKERVTVYSHLSGVIVVANDWVEAGKTLGKLQASKEEGGQSLLYFAVKEKGRYVDPADVVPID</sequence>
<proteinExistence type="predicted"/>
<organism evidence="4 5">
    <name type="scientific">Paenibacillus artemisiicola</name>
    <dbReference type="NCBI Taxonomy" id="1172618"/>
    <lineage>
        <taxon>Bacteria</taxon>
        <taxon>Bacillati</taxon>
        <taxon>Bacillota</taxon>
        <taxon>Bacilli</taxon>
        <taxon>Bacillales</taxon>
        <taxon>Paenibacillaceae</taxon>
        <taxon>Paenibacillus</taxon>
    </lineage>
</organism>
<comment type="caution">
    <text evidence="4">The sequence shown here is derived from an EMBL/GenBank/DDBJ whole genome shotgun (WGS) entry which is preliminary data.</text>
</comment>
<name>A0ABS3WAZ5_9BACL</name>
<dbReference type="SUPFAM" id="SSF51261">
    <property type="entry name" value="Duplicated hybrid motif"/>
    <property type="match status" value="1"/>
</dbReference>
<dbReference type="Pfam" id="PF01551">
    <property type="entry name" value="Peptidase_M23"/>
    <property type="match status" value="1"/>
</dbReference>
<dbReference type="EMBL" id="JAGGDJ010000010">
    <property type="protein sequence ID" value="MBO7745489.1"/>
    <property type="molecule type" value="Genomic_DNA"/>
</dbReference>
<dbReference type="Proteomes" id="UP000670947">
    <property type="component" value="Unassembled WGS sequence"/>
</dbReference>
<gene>
    <name evidence="4" type="ORF">I8J29_14870</name>
</gene>
<protein>
    <submittedName>
        <fullName evidence="4">M23 family metallopeptidase</fullName>
    </submittedName>
</protein>
<dbReference type="InterPro" id="IPR016047">
    <property type="entry name" value="M23ase_b-sheet_dom"/>
</dbReference>
<feature type="domain" description="M23ase beta-sheet core" evidence="3">
    <location>
        <begin position="229"/>
        <end position="322"/>
    </location>
</feature>
<dbReference type="InterPro" id="IPR011055">
    <property type="entry name" value="Dup_hybrid_motif"/>
</dbReference>
<feature type="transmembrane region" description="Helical" evidence="2">
    <location>
        <begin position="124"/>
        <end position="147"/>
    </location>
</feature>
<reference evidence="4 5" key="1">
    <citation type="submission" date="2021-03" db="EMBL/GenBank/DDBJ databases">
        <title>Paenibacillus artemisicola MWE-103 whole genome sequence.</title>
        <authorList>
            <person name="Ham Y.J."/>
        </authorList>
    </citation>
    <scope>NUCLEOTIDE SEQUENCE [LARGE SCALE GENOMIC DNA]</scope>
    <source>
        <strain evidence="4 5">MWE-103</strain>
    </source>
</reference>
<keyword evidence="2" id="KW-1133">Transmembrane helix</keyword>
<dbReference type="CDD" id="cd12797">
    <property type="entry name" value="M23_peptidase"/>
    <property type="match status" value="1"/>
</dbReference>
<dbReference type="Gene3D" id="2.70.70.10">
    <property type="entry name" value="Glucose Permease (Domain IIA)"/>
    <property type="match status" value="1"/>
</dbReference>
<dbReference type="RefSeq" id="WP_208848351.1">
    <property type="nucleotide sequence ID" value="NZ_JAGGDJ010000010.1"/>
</dbReference>
<dbReference type="InterPro" id="IPR050570">
    <property type="entry name" value="Cell_wall_metabolism_enzyme"/>
</dbReference>
<evidence type="ECO:0000256" key="1">
    <source>
        <dbReference type="SAM" id="MobiDB-lite"/>
    </source>
</evidence>
<evidence type="ECO:0000313" key="5">
    <source>
        <dbReference type="Proteomes" id="UP000670947"/>
    </source>
</evidence>
<keyword evidence="2" id="KW-0812">Transmembrane</keyword>
<keyword evidence="2" id="KW-0472">Membrane</keyword>
<evidence type="ECO:0000256" key="2">
    <source>
        <dbReference type="SAM" id="Phobius"/>
    </source>
</evidence>
<feature type="compositionally biased region" description="Basic and acidic residues" evidence="1">
    <location>
        <begin position="1"/>
        <end position="24"/>
    </location>
</feature>
<keyword evidence="5" id="KW-1185">Reference proteome</keyword>
<dbReference type="PANTHER" id="PTHR21666:SF270">
    <property type="entry name" value="MUREIN HYDROLASE ACTIVATOR ENVC"/>
    <property type="match status" value="1"/>
</dbReference>
<feature type="region of interest" description="Disordered" evidence="1">
    <location>
        <begin position="1"/>
        <end position="98"/>
    </location>
</feature>
<evidence type="ECO:0000313" key="4">
    <source>
        <dbReference type="EMBL" id="MBO7745489.1"/>
    </source>
</evidence>
<feature type="compositionally biased region" description="Basic and acidic residues" evidence="1">
    <location>
        <begin position="73"/>
        <end position="84"/>
    </location>
</feature>
<evidence type="ECO:0000259" key="3">
    <source>
        <dbReference type="Pfam" id="PF01551"/>
    </source>
</evidence>